<dbReference type="Gene3D" id="1.10.510.10">
    <property type="entry name" value="Transferase(Phosphotransferase) domain 1"/>
    <property type="match status" value="1"/>
</dbReference>
<feature type="region of interest" description="Disordered" evidence="10">
    <location>
        <begin position="305"/>
        <end position="357"/>
    </location>
</feature>
<dbReference type="CDD" id="cd14014">
    <property type="entry name" value="STKc_PknB_like"/>
    <property type="match status" value="1"/>
</dbReference>
<keyword evidence="4 9" id="KW-0547">Nucleotide-binding</keyword>
<dbReference type="PROSITE" id="PS50011">
    <property type="entry name" value="PROTEIN_KINASE_DOM"/>
    <property type="match status" value="1"/>
</dbReference>
<keyword evidence="2 12" id="KW-0723">Serine/threonine-protein kinase</keyword>
<dbReference type="PROSITE" id="PS00107">
    <property type="entry name" value="PROTEIN_KINASE_ATP"/>
    <property type="match status" value="1"/>
</dbReference>
<keyword evidence="6 9" id="KW-0067">ATP-binding</keyword>
<dbReference type="EC" id="2.7.11.1" evidence="1"/>
<dbReference type="Pfam" id="PF00069">
    <property type="entry name" value="Pkinase"/>
    <property type="match status" value="1"/>
</dbReference>
<feature type="region of interest" description="Disordered" evidence="10">
    <location>
        <begin position="382"/>
        <end position="485"/>
    </location>
</feature>
<evidence type="ECO:0000256" key="4">
    <source>
        <dbReference type="ARBA" id="ARBA00022741"/>
    </source>
</evidence>
<reference evidence="12 13" key="1">
    <citation type="submission" date="2017-09" db="EMBL/GenBank/DDBJ databases">
        <authorList>
            <person name="Ehlers B."/>
            <person name="Leendertz F.H."/>
        </authorList>
    </citation>
    <scope>NUCLEOTIDE SEQUENCE [LARGE SCALE GENOMIC DNA]</scope>
    <source>
        <strain evidence="12 13">CGMCC 4.6857</strain>
    </source>
</reference>
<comment type="catalytic activity">
    <reaction evidence="8">
        <text>L-seryl-[protein] + ATP = O-phospho-L-seryl-[protein] + ADP + H(+)</text>
        <dbReference type="Rhea" id="RHEA:17989"/>
        <dbReference type="Rhea" id="RHEA-COMP:9863"/>
        <dbReference type="Rhea" id="RHEA-COMP:11604"/>
        <dbReference type="ChEBI" id="CHEBI:15378"/>
        <dbReference type="ChEBI" id="CHEBI:29999"/>
        <dbReference type="ChEBI" id="CHEBI:30616"/>
        <dbReference type="ChEBI" id="CHEBI:83421"/>
        <dbReference type="ChEBI" id="CHEBI:456216"/>
        <dbReference type="EC" id="2.7.11.1"/>
    </reaction>
</comment>
<dbReference type="RefSeq" id="WP_179855648.1">
    <property type="nucleotide sequence ID" value="NZ_OBDY01000039.1"/>
</dbReference>
<dbReference type="SUPFAM" id="SSF56112">
    <property type="entry name" value="Protein kinase-like (PK-like)"/>
    <property type="match status" value="1"/>
</dbReference>
<evidence type="ECO:0000313" key="13">
    <source>
        <dbReference type="Proteomes" id="UP000219612"/>
    </source>
</evidence>
<dbReference type="GO" id="GO:0005524">
    <property type="term" value="F:ATP binding"/>
    <property type="evidence" value="ECO:0007669"/>
    <property type="project" value="UniProtKB-UniRule"/>
</dbReference>
<dbReference type="InterPro" id="IPR017441">
    <property type="entry name" value="Protein_kinase_ATP_BS"/>
</dbReference>
<evidence type="ECO:0000256" key="6">
    <source>
        <dbReference type="ARBA" id="ARBA00022840"/>
    </source>
</evidence>
<protein>
    <recommendedName>
        <fullName evidence="1">non-specific serine/threonine protein kinase</fullName>
        <ecNumber evidence="1">2.7.11.1</ecNumber>
    </recommendedName>
</protein>
<evidence type="ECO:0000259" key="11">
    <source>
        <dbReference type="PROSITE" id="PS50011"/>
    </source>
</evidence>
<dbReference type="FunFam" id="3.30.200.20:FF:000035">
    <property type="entry name" value="Serine/threonine protein kinase Stk1"/>
    <property type="match status" value="1"/>
</dbReference>
<dbReference type="GO" id="GO:0004674">
    <property type="term" value="F:protein serine/threonine kinase activity"/>
    <property type="evidence" value="ECO:0007669"/>
    <property type="project" value="UniProtKB-KW"/>
</dbReference>
<dbReference type="PANTHER" id="PTHR43289">
    <property type="entry name" value="MITOGEN-ACTIVATED PROTEIN KINASE KINASE KINASE 20-RELATED"/>
    <property type="match status" value="1"/>
</dbReference>
<dbReference type="PANTHER" id="PTHR43289:SF6">
    <property type="entry name" value="SERINE_THREONINE-PROTEIN KINASE NEKL-3"/>
    <property type="match status" value="1"/>
</dbReference>
<comment type="catalytic activity">
    <reaction evidence="7">
        <text>L-threonyl-[protein] + ATP = O-phospho-L-threonyl-[protein] + ADP + H(+)</text>
        <dbReference type="Rhea" id="RHEA:46608"/>
        <dbReference type="Rhea" id="RHEA-COMP:11060"/>
        <dbReference type="Rhea" id="RHEA-COMP:11605"/>
        <dbReference type="ChEBI" id="CHEBI:15378"/>
        <dbReference type="ChEBI" id="CHEBI:30013"/>
        <dbReference type="ChEBI" id="CHEBI:30616"/>
        <dbReference type="ChEBI" id="CHEBI:61977"/>
        <dbReference type="ChEBI" id="CHEBI:456216"/>
        <dbReference type="EC" id="2.7.11.1"/>
    </reaction>
</comment>
<dbReference type="PROSITE" id="PS00108">
    <property type="entry name" value="PROTEIN_KINASE_ST"/>
    <property type="match status" value="1"/>
</dbReference>
<accession>A0A285KEI0</accession>
<name>A0A285KEI0_9ACTN</name>
<dbReference type="Gene3D" id="3.30.200.20">
    <property type="entry name" value="Phosphorylase Kinase, domain 1"/>
    <property type="match status" value="1"/>
</dbReference>
<keyword evidence="3" id="KW-0808">Transferase</keyword>
<organism evidence="12 13">
    <name type="scientific">Paractinoplanes atraurantiacus</name>
    <dbReference type="NCBI Taxonomy" id="1036182"/>
    <lineage>
        <taxon>Bacteria</taxon>
        <taxon>Bacillati</taxon>
        <taxon>Actinomycetota</taxon>
        <taxon>Actinomycetes</taxon>
        <taxon>Micromonosporales</taxon>
        <taxon>Micromonosporaceae</taxon>
        <taxon>Paractinoplanes</taxon>
    </lineage>
</organism>
<evidence type="ECO:0000256" key="8">
    <source>
        <dbReference type="ARBA" id="ARBA00048679"/>
    </source>
</evidence>
<feature type="compositionally biased region" description="Low complexity" evidence="10">
    <location>
        <begin position="305"/>
        <end position="335"/>
    </location>
</feature>
<feature type="compositionally biased region" description="Pro residues" evidence="10">
    <location>
        <begin position="449"/>
        <end position="467"/>
    </location>
</feature>
<dbReference type="EMBL" id="OBDY01000039">
    <property type="protein sequence ID" value="SNY71029.1"/>
    <property type="molecule type" value="Genomic_DNA"/>
</dbReference>
<keyword evidence="13" id="KW-1185">Reference proteome</keyword>
<dbReference type="AlphaFoldDB" id="A0A285KEI0"/>
<keyword evidence="5 12" id="KW-0418">Kinase</keyword>
<evidence type="ECO:0000256" key="10">
    <source>
        <dbReference type="SAM" id="MobiDB-lite"/>
    </source>
</evidence>
<dbReference type="Proteomes" id="UP000219612">
    <property type="component" value="Unassembled WGS sequence"/>
</dbReference>
<feature type="domain" description="Protein kinase" evidence="11">
    <location>
        <begin position="10"/>
        <end position="281"/>
    </location>
</feature>
<evidence type="ECO:0000256" key="3">
    <source>
        <dbReference type="ARBA" id="ARBA00022679"/>
    </source>
</evidence>
<evidence type="ECO:0000256" key="1">
    <source>
        <dbReference type="ARBA" id="ARBA00012513"/>
    </source>
</evidence>
<proteinExistence type="predicted"/>
<dbReference type="InterPro" id="IPR000719">
    <property type="entry name" value="Prot_kinase_dom"/>
</dbReference>
<evidence type="ECO:0000256" key="5">
    <source>
        <dbReference type="ARBA" id="ARBA00022777"/>
    </source>
</evidence>
<sequence length="561" mass="56993">MNGQLLGGRYRLLAPVGRGGMAVVWRAHDDVLARTVAVKVLAPSQVGDPASRDRIRHEARAAAALSHPNVAQVHDYGEMTNGTQVFPYVVMELIPGGTLLRRLCEGPVSPRFAMRVGAEIAAALAAAHAEDLVHCDIKPANVMLAPTGAKVVDFGIAAATSPGSVSDEVLGTPAYLAPERLLDAVVEPASDMYALGVVLYRLFSGRSPWTSTEPTQILKQHIHLNPKPLSLLPGVPDYVADLTNRCLSKNPATRPTAREAATLLARGAGLRVVTDDHHPFPATSEPPPEPSVLIPTARQLHRITPAPATAPGSSPTSPAPPAETAHPALPAEAANPAPPAEAADRPTAEPSNPRHRGAHRWAAVAALATCAAAGAWLALPDDDAKPAESAPPAPGSSPSAPASATAAPPVPGARTSARARAAATSKPATTPPSQIVSAAPAGPASSPGPASPSGPATPPGPAVPPGPAGTATPNPTPTYSPPAAQTFSSAAGTIKAICPTPTTAKITSWQAIKPYRVLTADGGPSRAPAVTYKQGKSLVTMTVTCTAGTPSVALSETAESA</sequence>
<dbReference type="InterPro" id="IPR008271">
    <property type="entry name" value="Ser/Thr_kinase_AS"/>
</dbReference>
<gene>
    <name evidence="12" type="ORF">SAMN05421748_1392</name>
</gene>
<evidence type="ECO:0000256" key="2">
    <source>
        <dbReference type="ARBA" id="ARBA00022527"/>
    </source>
</evidence>
<evidence type="ECO:0000256" key="9">
    <source>
        <dbReference type="PROSITE-ProRule" id="PRU10141"/>
    </source>
</evidence>
<evidence type="ECO:0000256" key="7">
    <source>
        <dbReference type="ARBA" id="ARBA00047899"/>
    </source>
</evidence>
<dbReference type="SMART" id="SM00220">
    <property type="entry name" value="S_TKc"/>
    <property type="match status" value="1"/>
</dbReference>
<evidence type="ECO:0000313" key="12">
    <source>
        <dbReference type="EMBL" id="SNY71029.1"/>
    </source>
</evidence>
<feature type="binding site" evidence="9">
    <location>
        <position position="39"/>
    </location>
    <ligand>
        <name>ATP</name>
        <dbReference type="ChEBI" id="CHEBI:30616"/>
    </ligand>
</feature>
<dbReference type="InterPro" id="IPR011009">
    <property type="entry name" value="Kinase-like_dom_sf"/>
</dbReference>
<feature type="compositionally biased region" description="Low complexity" evidence="10">
    <location>
        <begin position="396"/>
        <end position="448"/>
    </location>
</feature>